<dbReference type="AlphaFoldDB" id="A0A147K0A3"/>
<proteinExistence type="predicted"/>
<evidence type="ECO:0000256" key="1">
    <source>
        <dbReference type="SAM" id="MobiDB-lite"/>
    </source>
</evidence>
<dbReference type="EMBL" id="LQMQ01000008">
    <property type="protein sequence ID" value="KUO42293.1"/>
    <property type="molecule type" value="Genomic_DNA"/>
</dbReference>
<comment type="caution">
    <text evidence="2">The sequence shown here is derived from an EMBL/GenBank/DDBJ whole genome shotgun (WGS) entry which is preliminary data.</text>
</comment>
<accession>A0A147K0A3</accession>
<gene>
    <name evidence="2" type="ORF">APZ16_06965</name>
</gene>
<organism evidence="2 3">
    <name type="scientific">Hadarchaeum yellowstonense</name>
    <dbReference type="NCBI Taxonomy" id="1776334"/>
    <lineage>
        <taxon>Archaea</taxon>
        <taxon>Methanobacteriati</taxon>
        <taxon>Candidatus Hadarchaeota</taxon>
        <taxon>Candidatus Hadarchaeia</taxon>
        <taxon>Candidatus Hadarchaeales</taxon>
        <taxon>Candidatus Hadarchaeaceae</taxon>
        <taxon>Candidatus Hadarchaeum</taxon>
    </lineage>
</organism>
<sequence length="113" mass="12633">MVAGRSPRRGGSERSERWKGEVSSPLQGDLALVGNMGSDPGDELQVIHPLNLFMAFHIPVEDFPLQFIKGETFPREERPDHVFAHPLGLLAGFRPDLTVDRKTCMPLAYDLLH</sequence>
<evidence type="ECO:0000313" key="2">
    <source>
        <dbReference type="EMBL" id="KUO42293.1"/>
    </source>
</evidence>
<reference evidence="2 3" key="1">
    <citation type="journal article" date="2016" name="Nat. Microbiol.">
        <title>Genomic inference of the metabolism of cosmopolitan subsurface Archaea, Hadesarchaea.</title>
        <authorList>
            <person name="Baker B.J."/>
            <person name="Saw J.H."/>
            <person name="Lind A.E."/>
            <person name="Lazar C.S."/>
            <person name="Hinrichs K.-U."/>
            <person name="Teske A.P."/>
            <person name="Ettema T.J."/>
        </authorList>
    </citation>
    <scope>NUCLEOTIDE SEQUENCE [LARGE SCALE GENOMIC DNA]</scope>
</reference>
<protein>
    <submittedName>
        <fullName evidence="2">Uncharacterized protein</fullName>
    </submittedName>
</protein>
<feature type="compositionally biased region" description="Basic and acidic residues" evidence="1">
    <location>
        <begin position="10"/>
        <end position="20"/>
    </location>
</feature>
<dbReference type="Proteomes" id="UP000074294">
    <property type="component" value="Unassembled WGS sequence"/>
</dbReference>
<evidence type="ECO:0000313" key="3">
    <source>
        <dbReference type="Proteomes" id="UP000074294"/>
    </source>
</evidence>
<feature type="region of interest" description="Disordered" evidence="1">
    <location>
        <begin position="1"/>
        <end position="25"/>
    </location>
</feature>
<name>A0A147K0A3_HADYE</name>